<dbReference type="InterPro" id="IPR024061">
    <property type="entry name" value="NDT80_DNA-bd_dom"/>
</dbReference>
<organism evidence="5 6">
    <name type="scientific">Lachnellula occidentalis</name>
    <dbReference type="NCBI Taxonomy" id="215460"/>
    <lineage>
        <taxon>Eukaryota</taxon>
        <taxon>Fungi</taxon>
        <taxon>Dikarya</taxon>
        <taxon>Ascomycota</taxon>
        <taxon>Pezizomycotina</taxon>
        <taxon>Leotiomycetes</taxon>
        <taxon>Helotiales</taxon>
        <taxon>Lachnaceae</taxon>
        <taxon>Lachnellula</taxon>
    </lineage>
</organism>
<dbReference type="FunFam" id="2.60.40.1390:FF:000007">
    <property type="entry name" value="p53-like transcription factor"/>
    <property type="match status" value="1"/>
</dbReference>
<evidence type="ECO:0000313" key="6">
    <source>
        <dbReference type="Proteomes" id="UP000443090"/>
    </source>
</evidence>
<dbReference type="GO" id="GO:0003677">
    <property type="term" value="F:DNA binding"/>
    <property type="evidence" value="ECO:0007669"/>
    <property type="project" value="UniProtKB-KW"/>
</dbReference>
<name>A0A8H8S7N2_9HELO</name>
<feature type="region of interest" description="Disordered" evidence="3">
    <location>
        <begin position="409"/>
        <end position="466"/>
    </location>
</feature>
<dbReference type="GO" id="GO:0000228">
    <property type="term" value="C:nuclear chromosome"/>
    <property type="evidence" value="ECO:0007669"/>
    <property type="project" value="TreeGrafter"/>
</dbReference>
<dbReference type="EMBL" id="QGMI01000040">
    <property type="protein sequence ID" value="TVY48632.1"/>
    <property type="molecule type" value="Genomic_DNA"/>
</dbReference>
<dbReference type="InterPro" id="IPR052605">
    <property type="entry name" value="Fungal_trans_regulator"/>
</dbReference>
<evidence type="ECO:0000313" key="5">
    <source>
        <dbReference type="EMBL" id="TVY48632.1"/>
    </source>
</evidence>
<evidence type="ECO:0000256" key="3">
    <source>
        <dbReference type="SAM" id="MobiDB-lite"/>
    </source>
</evidence>
<proteinExistence type="predicted"/>
<evidence type="ECO:0000256" key="2">
    <source>
        <dbReference type="PROSITE-ProRule" id="PRU00850"/>
    </source>
</evidence>
<accession>A0A8H8S7N2</accession>
<feature type="compositionally biased region" description="Polar residues" evidence="3">
    <location>
        <begin position="119"/>
        <end position="132"/>
    </location>
</feature>
<dbReference type="OrthoDB" id="4117572at2759"/>
<dbReference type="PANTHER" id="PTHR35144">
    <property type="entry name" value="MEIOSIS-SPECIFIC TRANSCRIPTION FACTOR NDT80"/>
    <property type="match status" value="1"/>
</dbReference>
<dbReference type="SUPFAM" id="SSF49417">
    <property type="entry name" value="p53-like transcription factors"/>
    <property type="match status" value="1"/>
</dbReference>
<reference evidence="5 6" key="1">
    <citation type="submission" date="2018-05" db="EMBL/GenBank/DDBJ databases">
        <title>Genome sequencing and assembly of the regulated plant pathogen Lachnellula willkommii and related sister species for the development of diagnostic species identification markers.</title>
        <authorList>
            <person name="Giroux E."/>
            <person name="Bilodeau G."/>
        </authorList>
    </citation>
    <scope>NUCLEOTIDE SEQUENCE [LARGE SCALE GENOMIC DNA]</scope>
    <source>
        <strain evidence="5 6">CBS 160.35</strain>
    </source>
</reference>
<comment type="caution">
    <text evidence="5">The sequence shown here is derived from an EMBL/GenBank/DDBJ whole genome shotgun (WGS) entry which is preliminary data.</text>
</comment>
<dbReference type="Gene3D" id="2.60.40.1390">
    <property type="entry name" value="NDT80 DNA-binding domain"/>
    <property type="match status" value="1"/>
</dbReference>
<feature type="region of interest" description="Disordered" evidence="3">
    <location>
        <begin position="484"/>
        <end position="506"/>
    </location>
</feature>
<protein>
    <submittedName>
        <fullName evidence="5">Protein pacG</fullName>
    </submittedName>
</protein>
<dbReference type="GO" id="GO:0051321">
    <property type="term" value="P:meiotic cell cycle"/>
    <property type="evidence" value="ECO:0007669"/>
    <property type="project" value="TreeGrafter"/>
</dbReference>
<dbReference type="AlphaFoldDB" id="A0A8H8S7N2"/>
<evidence type="ECO:0000256" key="1">
    <source>
        <dbReference type="ARBA" id="ARBA00023125"/>
    </source>
</evidence>
<sequence>MAGYDTLTMSSAPNDILRLSVPDSGRMNTMDPFDHDLNFEGDGLLYVLYSILPYVSTIAIGSQEYIRSRNKADLTVPSGQTRDELHSTGLPIPFTPSYDLSDAFSTTFEDPFSYQSGPFESLLDNPNNTSTQDGDDGAAPQDLDNKLLGFGPPIMKAPVLDDRGQQTWPQMTAELYGMFFVAEDVFGGDTAGRPMELTCYRRNLFQISGSVTLSRNVTHMVNEQGQQIPLYDLTATISALESIEGKSTEIISVPWKTSTGSSSDDKAGAAPPKWPLDLNTNPELDPLSVSIPIAWKRLQFKHATANNGRRKGLQQHYVIQINLMATLATGETFQLAEIQSGPIIVRGRSPRNFDSRKDVPLSERKVEPKQRAMSDASASTAVPQVKVDPGVTNSTYRFYALNALQTPLDLPDWSSSNPTTLPSSTTSPETHRPSKKPALSTNNTPSRPPVPKTKWKSENTTPVKASAAAPIDLSLVDDEYGRKEVGRSGAESPLVRKTSHGAKAAASPENTDLLYEYFPLSLDDWMPPVDAIYRPHVVHHTIVPPDLKAQQVKNKTKRYFSADD</sequence>
<dbReference type="PROSITE" id="PS51517">
    <property type="entry name" value="NDT80"/>
    <property type="match status" value="1"/>
</dbReference>
<dbReference type="GO" id="GO:0003700">
    <property type="term" value="F:DNA-binding transcription factor activity"/>
    <property type="evidence" value="ECO:0007669"/>
    <property type="project" value="UniProtKB-UniRule"/>
</dbReference>
<feature type="DNA-binding region" description="NDT80" evidence="2">
    <location>
        <begin position="126"/>
        <end position="357"/>
    </location>
</feature>
<feature type="compositionally biased region" description="Basic and acidic residues" evidence="3">
    <location>
        <begin position="351"/>
        <end position="372"/>
    </location>
</feature>
<feature type="domain" description="NDT80" evidence="4">
    <location>
        <begin position="126"/>
        <end position="357"/>
    </location>
</feature>
<dbReference type="GO" id="GO:0045944">
    <property type="term" value="P:positive regulation of transcription by RNA polymerase II"/>
    <property type="evidence" value="ECO:0007669"/>
    <property type="project" value="TreeGrafter"/>
</dbReference>
<dbReference type="Proteomes" id="UP000443090">
    <property type="component" value="Unassembled WGS sequence"/>
</dbReference>
<dbReference type="InterPro" id="IPR037141">
    <property type="entry name" value="NDT80_DNA-bd_dom_sf"/>
</dbReference>
<feature type="region of interest" description="Disordered" evidence="3">
    <location>
        <begin position="119"/>
        <end position="142"/>
    </location>
</feature>
<gene>
    <name evidence="5" type="primary">pacG</name>
    <name evidence="5" type="ORF">LOCC1_G003104</name>
</gene>
<feature type="region of interest" description="Disordered" evidence="3">
    <location>
        <begin position="256"/>
        <end position="278"/>
    </location>
</feature>
<evidence type="ECO:0000259" key="4">
    <source>
        <dbReference type="PROSITE" id="PS51517"/>
    </source>
</evidence>
<dbReference type="Pfam" id="PF05224">
    <property type="entry name" value="NDT80_PhoG"/>
    <property type="match status" value="1"/>
</dbReference>
<keyword evidence="1 2" id="KW-0238">DNA-binding</keyword>
<dbReference type="PANTHER" id="PTHR35144:SF1">
    <property type="entry name" value="PROTEIN PACG"/>
    <property type="match status" value="1"/>
</dbReference>
<feature type="region of interest" description="Disordered" evidence="3">
    <location>
        <begin position="348"/>
        <end position="382"/>
    </location>
</feature>
<keyword evidence="6" id="KW-1185">Reference proteome</keyword>
<feature type="compositionally biased region" description="Low complexity" evidence="3">
    <location>
        <begin position="414"/>
        <end position="428"/>
    </location>
</feature>
<dbReference type="InterPro" id="IPR008967">
    <property type="entry name" value="p53-like_TF_DNA-bd_sf"/>
</dbReference>